<dbReference type="AlphaFoldDB" id="A0A650M432"/>
<dbReference type="EMBL" id="UWJD01000001">
    <property type="protein sequence ID" value="VCT82985.1"/>
    <property type="molecule type" value="Genomic_DNA"/>
</dbReference>
<evidence type="ECO:0008006" key="4">
    <source>
        <dbReference type="Google" id="ProtNLM"/>
    </source>
</evidence>
<reference evidence="1" key="2">
    <citation type="submission" date="2021-10" db="EMBL/GenBank/DDBJ databases">
        <authorList>
            <person name="Mesa V."/>
        </authorList>
    </citation>
    <scope>NUCLEOTIDE SEQUENCE</scope>
    <source>
        <strain evidence="1">CC3_PB</strain>
    </source>
</reference>
<protein>
    <recommendedName>
        <fullName evidence="4">Beta-galactosidase</fullName>
    </recommendedName>
</protein>
<evidence type="ECO:0000313" key="3">
    <source>
        <dbReference type="Proteomes" id="UP000431451"/>
    </source>
</evidence>
<gene>
    <name evidence="1" type="ORF">CNEO_45218</name>
    <name evidence="2" type="ORF">CNEONATNEC25_00578</name>
</gene>
<dbReference type="Proteomes" id="UP000789738">
    <property type="component" value="Unassembled WGS sequence"/>
</dbReference>
<sequence length="131" mass="15216">MKGFIFEKKNKAFEKIMATECNKVYGDTFLMKEESIERIGNNVSLIFEDMDFKSEGASKLIICGNSPIDKNTINIQFADDQNTSKQIVEFAHTQDYEEMVFSLEKMTGIKTVTFIFLPGCNFDFKWFRFEV</sequence>
<dbReference type="Proteomes" id="UP000431451">
    <property type="component" value="Unassembled WGS sequence"/>
</dbReference>
<organism evidence="2 3">
    <name type="scientific">Clostridium neonatale</name>
    <dbReference type="NCBI Taxonomy" id="137838"/>
    <lineage>
        <taxon>Bacteria</taxon>
        <taxon>Bacillati</taxon>
        <taxon>Bacillota</taxon>
        <taxon>Clostridia</taxon>
        <taxon>Eubacteriales</taxon>
        <taxon>Clostridiaceae</taxon>
        <taxon>Clostridium</taxon>
    </lineage>
</organism>
<dbReference type="EMBL" id="CAKJVE010000004">
    <property type="protein sequence ID" value="CAG9711313.1"/>
    <property type="molecule type" value="Genomic_DNA"/>
</dbReference>
<reference evidence="2 3" key="1">
    <citation type="submission" date="2018-06" db="EMBL/GenBank/DDBJ databases">
        <authorList>
            <consortium name="IHU Genomes"/>
        </authorList>
    </citation>
    <scope>NUCLEOTIDE SEQUENCE [LARGE SCALE GENOMIC DNA]</scope>
    <source>
        <strain evidence="2 3">NEC25</strain>
    </source>
</reference>
<name>A0A650M432_9CLOT</name>
<dbReference type="RefSeq" id="WP_242973588.1">
    <property type="nucleotide sequence ID" value="NZ_CAKJVE010000004.1"/>
</dbReference>
<dbReference type="Gene3D" id="2.60.120.260">
    <property type="entry name" value="Galactose-binding domain-like"/>
    <property type="match status" value="1"/>
</dbReference>
<evidence type="ECO:0000313" key="2">
    <source>
        <dbReference type="EMBL" id="VCT82985.1"/>
    </source>
</evidence>
<accession>A0A650M432</accession>
<evidence type="ECO:0000313" key="1">
    <source>
        <dbReference type="EMBL" id="CAG9711313.1"/>
    </source>
</evidence>
<proteinExistence type="predicted"/>